<feature type="domain" description="DUF58" evidence="2">
    <location>
        <begin position="202"/>
        <end position="374"/>
    </location>
</feature>
<dbReference type="InterPro" id="IPR002881">
    <property type="entry name" value="DUF58"/>
</dbReference>
<keyword evidence="4" id="KW-1185">Reference proteome</keyword>
<feature type="transmembrane region" description="Helical" evidence="1">
    <location>
        <begin position="36"/>
        <end position="59"/>
    </location>
</feature>
<keyword evidence="1" id="KW-0472">Membrane</keyword>
<gene>
    <name evidence="3" type="ordered locus">Halhy_3532</name>
</gene>
<protein>
    <recommendedName>
        <fullName evidence="2">DUF58 domain-containing protein</fullName>
    </recommendedName>
</protein>
<reference key="2">
    <citation type="submission" date="2011-04" db="EMBL/GenBank/DDBJ databases">
        <title>Complete sequence of chromosome of Haliscomenobacter hydrossis DSM 1100.</title>
        <authorList>
            <consortium name="US DOE Joint Genome Institute (JGI-PGF)"/>
            <person name="Lucas S."/>
            <person name="Han J."/>
            <person name="Lapidus A."/>
            <person name="Bruce D."/>
            <person name="Goodwin L."/>
            <person name="Pitluck S."/>
            <person name="Peters L."/>
            <person name="Kyrpides N."/>
            <person name="Mavromatis K."/>
            <person name="Ivanova N."/>
            <person name="Ovchinnikova G."/>
            <person name="Pagani I."/>
            <person name="Daligault H."/>
            <person name="Detter J.C."/>
            <person name="Han C."/>
            <person name="Land M."/>
            <person name="Hauser L."/>
            <person name="Markowitz V."/>
            <person name="Cheng J.-F."/>
            <person name="Hugenholtz P."/>
            <person name="Woyke T."/>
            <person name="Wu D."/>
            <person name="Verbarg S."/>
            <person name="Frueling A."/>
            <person name="Brambilla E."/>
            <person name="Klenk H.-P."/>
            <person name="Eisen J.A."/>
        </authorList>
    </citation>
    <scope>NUCLEOTIDE SEQUENCE</scope>
    <source>
        <strain>DSM 1100</strain>
    </source>
</reference>
<evidence type="ECO:0000313" key="3">
    <source>
        <dbReference type="EMBL" id="AEE51387.1"/>
    </source>
</evidence>
<dbReference type="AlphaFoldDB" id="F4KXM6"/>
<dbReference type="eggNOG" id="COG1721">
    <property type="taxonomic scope" value="Bacteria"/>
</dbReference>
<evidence type="ECO:0000313" key="4">
    <source>
        <dbReference type="Proteomes" id="UP000008461"/>
    </source>
</evidence>
<dbReference type="HOGENOM" id="CLU_048408_0_0_10"/>
<evidence type="ECO:0000259" key="2">
    <source>
        <dbReference type="Pfam" id="PF01882"/>
    </source>
</evidence>
<dbReference type="EMBL" id="CP002691">
    <property type="protein sequence ID" value="AEE51387.1"/>
    <property type="molecule type" value="Genomic_DNA"/>
</dbReference>
<accession>F4KXM6</accession>
<keyword evidence="1" id="KW-0812">Transmembrane</keyword>
<evidence type="ECO:0000256" key="1">
    <source>
        <dbReference type="SAM" id="Phobius"/>
    </source>
</evidence>
<dbReference type="PANTHER" id="PTHR33608:SF3">
    <property type="entry name" value="SLR2013 PROTEIN"/>
    <property type="match status" value="1"/>
</dbReference>
<dbReference type="STRING" id="760192.Halhy_3532"/>
<dbReference type="RefSeq" id="WP_013765927.1">
    <property type="nucleotide sequence ID" value="NC_015510.1"/>
</dbReference>
<name>F4KXM6_HALH1</name>
<sequence>MKSTFLSSRFFLACGAIILVLALGFAIPVLFPIGQFLLFLFIALVLADWMLLFQPSLVLSGTRRLPRMLSLGDENPIYLDLVNSSNLSLRVSIIDELPEQLQVRDFKQKISLRGGEFLSIRYDLRPLERGEYSFGATNCFVSALFGLVERRIQLNEKPMRVAVYPSIIQMKQLEMRALDRITTREGIKKIRRIGHSYEFEQIKNYVAGDDFRSINWKASSRKEGLMVNQFEDERAQQVYCIIDKSRVMRMPFKGLSLMDYAINATLAISNIIIKKYDKAGLITYSDKIGTTIKADNRPTQLNFILNALYKEKERPLEANYELLFHISSKLINGRSLILLFTNFESAFALDRALPILRRINRRHLLVVVFFDNTEIREFAEQDAVDLESIYQQTMARKYLSEKAQMVLTLRQYGIQAVLTRPEDLSINTINKYLELKARGLI</sequence>
<reference evidence="3 4" key="1">
    <citation type="journal article" date="2011" name="Stand. Genomic Sci.">
        <title>Complete genome sequence of Haliscomenobacter hydrossis type strain (O).</title>
        <authorList>
            <consortium name="US DOE Joint Genome Institute (JGI-PGF)"/>
            <person name="Daligault H."/>
            <person name="Lapidus A."/>
            <person name="Zeytun A."/>
            <person name="Nolan M."/>
            <person name="Lucas S."/>
            <person name="Del Rio T.G."/>
            <person name="Tice H."/>
            <person name="Cheng J.F."/>
            <person name="Tapia R."/>
            <person name="Han C."/>
            <person name="Goodwin L."/>
            <person name="Pitluck S."/>
            <person name="Liolios K."/>
            <person name="Pagani I."/>
            <person name="Ivanova N."/>
            <person name="Huntemann M."/>
            <person name="Mavromatis K."/>
            <person name="Mikhailova N."/>
            <person name="Pati A."/>
            <person name="Chen A."/>
            <person name="Palaniappan K."/>
            <person name="Land M."/>
            <person name="Hauser L."/>
            <person name="Brambilla E.M."/>
            <person name="Rohde M."/>
            <person name="Verbarg S."/>
            <person name="Goker M."/>
            <person name="Bristow J."/>
            <person name="Eisen J.A."/>
            <person name="Markowitz V."/>
            <person name="Hugenholtz P."/>
            <person name="Kyrpides N.C."/>
            <person name="Klenk H.P."/>
            <person name="Woyke T."/>
        </authorList>
    </citation>
    <scope>NUCLEOTIDE SEQUENCE [LARGE SCALE GENOMIC DNA]</scope>
    <source>
        <strain evidence="4">ATCC 27775 / DSM 1100 / LMG 10767 / O</strain>
    </source>
</reference>
<dbReference type="PANTHER" id="PTHR33608">
    <property type="entry name" value="BLL2464 PROTEIN"/>
    <property type="match status" value="1"/>
</dbReference>
<dbReference type="Pfam" id="PF01882">
    <property type="entry name" value="DUF58"/>
    <property type="match status" value="1"/>
</dbReference>
<dbReference type="KEGG" id="hhy:Halhy_3532"/>
<organism evidence="3 4">
    <name type="scientific">Haliscomenobacter hydrossis (strain ATCC 27775 / DSM 1100 / LMG 10767 / O)</name>
    <dbReference type="NCBI Taxonomy" id="760192"/>
    <lineage>
        <taxon>Bacteria</taxon>
        <taxon>Pseudomonadati</taxon>
        <taxon>Bacteroidota</taxon>
        <taxon>Saprospiria</taxon>
        <taxon>Saprospirales</taxon>
        <taxon>Haliscomenobacteraceae</taxon>
        <taxon>Haliscomenobacter</taxon>
    </lineage>
</organism>
<keyword evidence="1" id="KW-1133">Transmembrane helix</keyword>
<dbReference type="Proteomes" id="UP000008461">
    <property type="component" value="Chromosome"/>
</dbReference>
<proteinExistence type="predicted"/>